<dbReference type="InterPro" id="IPR013486">
    <property type="entry name" value="SpoIID/LytB"/>
</dbReference>
<dbReference type="Pfam" id="PF26216">
    <property type="entry name" value="GDPGP1_C"/>
    <property type="match status" value="1"/>
</dbReference>
<gene>
    <name evidence="5" type="ORF">HMPREF9944_00151</name>
</gene>
<dbReference type="InterPro" id="IPR046320">
    <property type="entry name" value="DUF4922"/>
</dbReference>
<dbReference type="EMBL" id="AGEK01000010">
    <property type="protein sequence ID" value="EHO74400.1"/>
    <property type="molecule type" value="Genomic_DNA"/>
</dbReference>
<proteinExistence type="predicted"/>
<dbReference type="HOGENOM" id="CLU_265902_0_0_10"/>
<sequence length="1247" mass="141225">MTGNTDCFLSCESPEEFGELVGTLRQNKAVGQICLVVDSSRETDRVPGGCSLLAMERRFSTDAICKIGTTAKGDYVLLGLKSTPVVLGQHAIDRMLRVADDTGAAMVYADFYSVADGKREPHPVIDYQEGSLRDDFDFGALLLIRTRLLHEYAATCGRDPRHRFDFAGLYDLRLFLSRKGELFHVNEYLYTEQEYDTRKSGERQFDYVNPRNRMVQAEMEKAVTLHLEAVGALVDTRRYREPDFTEGSFDCEASVVIPVYNRERTIADAVKSALAQQTEFKYNVIVVDNHSTDRTGVILCELHEERLVVIKPERTDLSIGGCWNVAVDDERCGRFAVQLDSDDLYSSPHTLQKIIDAFHEQKAAMIIGAYRMCDFELNTLPPGLIDHREWTEDNGCNNALRINGLGAPRAFFTPLLRQLRFPNTGYGEDYAVGLTFSRHYRIGRIYDELYLCRRWGGNSDAALSIEKQNANNLYKDRLRTVELMARRRLNAEKAGGAMDNELNDFFCQQLKQWEEVRQRYQGLQDVKVKQTGRLRVQFNPARMVSTGAKIDKQTLEKRPCFLCEANRPEAQLTEHFDEGFDLLVNPFPILPAHFTLPARKHRPQAIKADYGEMHKVLSRYGSLMVFYNGPRCGASAPDHMHLQAGTGGLVPLQCEWRRMSRSLEPIFALDRDNDICVLHGFVVPALVIRSKDETADRTLFNLVYEALPQRDGETEPMMNIVSWREEAYYISVIIPRGKHRPDCYYAEGEEQLLVSPGALDMSGLLIVPREEDFNRLTETQAEAILKECGITDEAMQRVVEKLSAYHCGPKIKGRADVSVGIVSGKQIKFRLNAPYLVDNNKVEGEQEVSLANGAVLWKGKSYSGLTFIPQANGASFSLSDVTIGVDFHWERKETQTFLGALKLIVAGDRIYAVNELPVEQYLESVISSEMSATSSLELLKAHAVISRSWLLAQIEKRETAHERSNKPSSFIRNDNELVRWYDRDDHTIFDVCADDHCQRYQGITKATSKQVAEAIRQTKGQILTYDGEICDARFSKCCGGETEEFRYCWENIRKPYLVALRDAPHDEAIDLTIEANADRWIRSNPESFCNTHDAKVLSQVLNDYDQETADFYRWRVEYTQEALFRLINEKLETDFGHIVDLVPVERGTSGRLSKLRIVGEKKTLTIGKELEIRRALSKSHLYSSAFVVDAFGRDAQGVPQRFVLTGAGWGHGVGLCQIGAAVMGARGYAYDAILLHYYKGATIQKIY</sequence>
<dbReference type="InterPro" id="IPR036265">
    <property type="entry name" value="HIT-like_sf"/>
</dbReference>
<dbReference type="GO" id="GO:0030435">
    <property type="term" value="P:sporulation resulting in formation of a cellular spore"/>
    <property type="evidence" value="ECO:0007669"/>
    <property type="project" value="InterPro"/>
</dbReference>
<organism evidence="5 6">
    <name type="scientific">Segatella maculosa OT 289</name>
    <dbReference type="NCBI Taxonomy" id="999422"/>
    <lineage>
        <taxon>Bacteria</taxon>
        <taxon>Pseudomonadati</taxon>
        <taxon>Bacteroidota</taxon>
        <taxon>Bacteroidia</taxon>
        <taxon>Bacteroidales</taxon>
        <taxon>Prevotellaceae</taxon>
        <taxon>Segatella</taxon>
    </lineage>
</organism>
<dbReference type="InterPro" id="IPR029044">
    <property type="entry name" value="Nucleotide-diphossugar_trans"/>
</dbReference>
<dbReference type="Gene3D" id="3.30.428.70">
    <property type="match status" value="1"/>
</dbReference>
<dbReference type="SUPFAM" id="SSF53448">
    <property type="entry name" value="Nucleotide-diphospho-sugar transferases"/>
    <property type="match status" value="1"/>
</dbReference>
<evidence type="ECO:0000259" key="1">
    <source>
        <dbReference type="Pfam" id="PF00535"/>
    </source>
</evidence>
<dbReference type="Proteomes" id="UP000003167">
    <property type="component" value="Unassembled WGS sequence"/>
</dbReference>
<dbReference type="Pfam" id="PF16269">
    <property type="entry name" value="DUF4922"/>
    <property type="match status" value="1"/>
</dbReference>
<evidence type="ECO:0000259" key="3">
    <source>
        <dbReference type="Pfam" id="PF16269"/>
    </source>
</evidence>
<name>H1HJ07_9BACT</name>
<feature type="domain" description="GDPGP1-like C-terminal" evidence="4">
    <location>
        <begin position="662"/>
        <end position="802"/>
    </location>
</feature>
<protein>
    <submittedName>
        <fullName evidence="5">SpoIID/LytB domain-containing protein</fullName>
    </submittedName>
</protein>
<dbReference type="PATRIC" id="fig|999422.3.peg.141"/>
<accession>H1HJ07</accession>
<dbReference type="Gene3D" id="3.90.550.10">
    <property type="entry name" value="Spore Coat Polysaccharide Biosynthesis Protein SpsA, Chain A"/>
    <property type="match status" value="1"/>
</dbReference>
<evidence type="ECO:0000313" key="5">
    <source>
        <dbReference type="EMBL" id="EHO74400.1"/>
    </source>
</evidence>
<evidence type="ECO:0000313" key="6">
    <source>
        <dbReference type="Proteomes" id="UP000003167"/>
    </source>
</evidence>
<reference evidence="5 6" key="1">
    <citation type="submission" date="2011-12" db="EMBL/GenBank/DDBJ databases">
        <title>The Genome Sequence of Prevotella maculosa OT 289.</title>
        <authorList>
            <consortium name="The Broad Institute Genome Sequencing Platform"/>
            <person name="Earl A."/>
            <person name="Ward D."/>
            <person name="Feldgarden M."/>
            <person name="Gevers D."/>
            <person name="Izard J."/>
            <person name="Blanton J.M."/>
            <person name="Mathney J."/>
            <person name="Tanner A.C."/>
            <person name="Dewhirst F.E."/>
            <person name="Young S.K."/>
            <person name="Zeng Q."/>
            <person name="Gargeya S."/>
            <person name="Fitzgerald M."/>
            <person name="Haas B."/>
            <person name="Abouelleil A."/>
            <person name="Alvarado L."/>
            <person name="Arachchi H.M."/>
            <person name="Berlin A."/>
            <person name="Chapman S.B."/>
            <person name="Gearin G."/>
            <person name="Goldberg J."/>
            <person name="Griggs A."/>
            <person name="Gujja S."/>
            <person name="Hansen M."/>
            <person name="Heiman D."/>
            <person name="Howarth C."/>
            <person name="Larimer J."/>
            <person name="Lui A."/>
            <person name="MacDonald P.J.P."/>
            <person name="McCowen C."/>
            <person name="Montmayeur A."/>
            <person name="Murphy C."/>
            <person name="Neiman D."/>
            <person name="Pearson M."/>
            <person name="Priest M."/>
            <person name="Roberts A."/>
            <person name="Saif S."/>
            <person name="Shea T."/>
            <person name="Sisk P."/>
            <person name="Stolte C."/>
            <person name="Sykes S."/>
            <person name="Wortman J."/>
            <person name="Nusbaum C."/>
            <person name="Birren B."/>
        </authorList>
    </citation>
    <scope>NUCLEOTIDE SEQUENCE [LARGE SCALE GENOMIC DNA]</scope>
    <source>
        <strain evidence="5 6">OT 289</strain>
    </source>
</reference>
<dbReference type="PANTHER" id="PTHR43685">
    <property type="entry name" value="GLYCOSYLTRANSFERASE"/>
    <property type="match status" value="1"/>
</dbReference>
<feature type="domain" description="Glycosyltransferase 2-like" evidence="1">
    <location>
        <begin position="254"/>
        <end position="383"/>
    </location>
</feature>
<feature type="domain" description="DUF4922" evidence="3">
    <location>
        <begin position="505"/>
        <end position="646"/>
    </location>
</feature>
<evidence type="ECO:0000259" key="2">
    <source>
        <dbReference type="Pfam" id="PF08486"/>
    </source>
</evidence>
<keyword evidence="6" id="KW-1185">Reference proteome</keyword>
<dbReference type="PANTHER" id="PTHR43685:SF2">
    <property type="entry name" value="GLYCOSYLTRANSFERASE 2-LIKE DOMAIN-CONTAINING PROTEIN"/>
    <property type="match status" value="1"/>
</dbReference>
<dbReference type="InterPro" id="IPR050834">
    <property type="entry name" value="Glycosyltransf_2"/>
</dbReference>
<feature type="domain" description="Sporulation stage II protein D amidase enhancer LytB N-terminal" evidence="2">
    <location>
        <begin position="908"/>
        <end position="1025"/>
    </location>
</feature>
<dbReference type="AlphaFoldDB" id="H1HJ07"/>
<comment type="caution">
    <text evidence="5">The sequence shown here is derived from an EMBL/GenBank/DDBJ whole genome shotgun (WGS) entry which is preliminary data.</text>
</comment>
<dbReference type="InterPro" id="IPR013693">
    <property type="entry name" value="SpoIID/LytB_N"/>
</dbReference>
<dbReference type="CDD" id="cd00761">
    <property type="entry name" value="Glyco_tranf_GTA_type"/>
    <property type="match status" value="1"/>
</dbReference>
<dbReference type="InterPro" id="IPR001173">
    <property type="entry name" value="Glyco_trans_2-like"/>
</dbReference>
<dbReference type="OrthoDB" id="1110483at2"/>
<dbReference type="InterPro" id="IPR058865">
    <property type="entry name" value="GDPGP1_C"/>
</dbReference>
<dbReference type="STRING" id="999422.HMPREF9944_00151"/>
<dbReference type="NCBIfam" id="TIGR02669">
    <property type="entry name" value="SpoIID_LytB"/>
    <property type="match status" value="1"/>
</dbReference>
<dbReference type="Pfam" id="PF08486">
    <property type="entry name" value="SpoIID"/>
    <property type="match status" value="1"/>
</dbReference>
<dbReference type="SUPFAM" id="SSF54197">
    <property type="entry name" value="HIT-like"/>
    <property type="match status" value="1"/>
</dbReference>
<evidence type="ECO:0000259" key="4">
    <source>
        <dbReference type="Pfam" id="PF26216"/>
    </source>
</evidence>
<dbReference type="RefSeq" id="WP_008563743.1">
    <property type="nucleotide sequence ID" value="NZ_JH594500.1"/>
</dbReference>
<dbReference type="Pfam" id="PF00535">
    <property type="entry name" value="Glycos_transf_2"/>
    <property type="match status" value="1"/>
</dbReference>
<dbReference type="InterPro" id="IPR043171">
    <property type="entry name" value="Ap4A_phos1/2-like"/>
</dbReference>